<dbReference type="OrthoDB" id="5125138at2"/>
<dbReference type="AlphaFoldDB" id="A0A413RR20"/>
<sequence>MTWQDILMVSLPTLLAGVVGYGSAGRAFGQQERRTLRLTAADSVIPRIDVLSRLVRISDRQADGAEWHAAAAAALDAIDAERHRLPRPWQHLQQSVRIAIGESTGVYAFADRTPYEPDVQPIPYSREWASNAEEYLTYALRSLRVWRDELRGRPRVPELVSFDEWLRRRDLQSGARRRVDAAR</sequence>
<protein>
    <submittedName>
        <fullName evidence="2">Uncharacterized protein</fullName>
    </submittedName>
</protein>
<reference evidence="2 3" key="1">
    <citation type="submission" date="2018-08" db="EMBL/GenBank/DDBJ databases">
        <title>Cellulomonas rhizosphaerae sp. nov., a novel actinomycete isolated from soil.</title>
        <authorList>
            <person name="Tian Y."/>
        </authorList>
    </citation>
    <scope>NUCLEOTIDE SEQUENCE [LARGE SCALE GENOMIC DNA]</scope>
    <source>
        <strain evidence="2 3">NEAU-TCZ24</strain>
    </source>
</reference>
<proteinExistence type="predicted"/>
<evidence type="ECO:0000313" key="2">
    <source>
        <dbReference type="EMBL" id="RHA44383.1"/>
    </source>
</evidence>
<evidence type="ECO:0000313" key="3">
    <source>
        <dbReference type="Proteomes" id="UP000283374"/>
    </source>
</evidence>
<keyword evidence="3" id="KW-1185">Reference proteome</keyword>
<evidence type="ECO:0000256" key="1">
    <source>
        <dbReference type="SAM" id="Phobius"/>
    </source>
</evidence>
<dbReference type="EMBL" id="QWKP01000084">
    <property type="protein sequence ID" value="RHA44383.1"/>
    <property type="molecule type" value="Genomic_DNA"/>
</dbReference>
<gene>
    <name evidence="2" type="ORF">D1825_01570</name>
</gene>
<accession>A0A413RR20</accession>
<dbReference type="Proteomes" id="UP000283374">
    <property type="component" value="Unassembled WGS sequence"/>
</dbReference>
<keyword evidence="1" id="KW-0812">Transmembrane</keyword>
<comment type="caution">
    <text evidence="2">The sequence shown here is derived from an EMBL/GenBank/DDBJ whole genome shotgun (WGS) entry which is preliminary data.</text>
</comment>
<keyword evidence="1" id="KW-0472">Membrane</keyword>
<organism evidence="2 3">
    <name type="scientific">Cellulomonas rhizosphaerae</name>
    <dbReference type="NCBI Taxonomy" id="2293719"/>
    <lineage>
        <taxon>Bacteria</taxon>
        <taxon>Bacillati</taxon>
        <taxon>Actinomycetota</taxon>
        <taxon>Actinomycetes</taxon>
        <taxon>Micrococcales</taxon>
        <taxon>Cellulomonadaceae</taxon>
        <taxon>Cellulomonas</taxon>
    </lineage>
</organism>
<name>A0A413RR20_9CELL</name>
<feature type="transmembrane region" description="Helical" evidence="1">
    <location>
        <begin position="6"/>
        <end position="28"/>
    </location>
</feature>
<dbReference type="RefSeq" id="WP_118765749.1">
    <property type="nucleotide sequence ID" value="NZ_QWKP01000084.1"/>
</dbReference>
<keyword evidence="1" id="KW-1133">Transmembrane helix</keyword>